<feature type="transmembrane region" description="Helical" evidence="7">
    <location>
        <begin position="482"/>
        <end position="504"/>
    </location>
</feature>
<dbReference type="Pfam" id="PF02687">
    <property type="entry name" value="FtsX"/>
    <property type="match status" value="2"/>
</dbReference>
<dbReference type="InterPro" id="IPR051447">
    <property type="entry name" value="Lipoprotein-release_system"/>
</dbReference>
<keyword evidence="3" id="KW-1003">Cell membrane</keyword>
<dbReference type="PANTHER" id="PTHR30489">
    <property type="entry name" value="LIPOPROTEIN-RELEASING SYSTEM TRANSMEMBRANE PROTEIN LOLE"/>
    <property type="match status" value="1"/>
</dbReference>
<dbReference type="InterPro" id="IPR025857">
    <property type="entry name" value="MacB_PCD"/>
</dbReference>
<comment type="subcellular location">
    <subcellularLocation>
        <location evidence="1">Cell membrane</location>
        <topology evidence="1">Multi-pass membrane protein</topology>
    </subcellularLocation>
</comment>
<dbReference type="EMBL" id="JAAIVB010000037">
    <property type="protein sequence ID" value="NEX61680.1"/>
    <property type="molecule type" value="Genomic_DNA"/>
</dbReference>
<feature type="transmembrane region" description="Helical" evidence="7">
    <location>
        <begin position="261"/>
        <end position="283"/>
    </location>
</feature>
<feature type="transmembrane region" description="Helical" evidence="7">
    <location>
        <begin position="427"/>
        <end position="446"/>
    </location>
</feature>
<organism evidence="10 11">
    <name type="scientific">Noviherbaspirillum galbum</name>
    <dbReference type="NCBI Taxonomy" id="2709383"/>
    <lineage>
        <taxon>Bacteria</taxon>
        <taxon>Pseudomonadati</taxon>
        <taxon>Pseudomonadota</taxon>
        <taxon>Betaproteobacteria</taxon>
        <taxon>Burkholderiales</taxon>
        <taxon>Oxalobacteraceae</taxon>
        <taxon>Noviherbaspirillum</taxon>
    </lineage>
</organism>
<keyword evidence="5 7" id="KW-1133">Transmembrane helix</keyword>
<evidence type="ECO:0000259" key="8">
    <source>
        <dbReference type="Pfam" id="PF02687"/>
    </source>
</evidence>
<accession>A0A6B3SLM6</accession>
<dbReference type="Pfam" id="PF12704">
    <property type="entry name" value="MacB_PCD"/>
    <property type="match status" value="1"/>
</dbReference>
<evidence type="ECO:0000259" key="9">
    <source>
        <dbReference type="Pfam" id="PF12704"/>
    </source>
</evidence>
<dbReference type="InterPro" id="IPR003838">
    <property type="entry name" value="ABC3_permease_C"/>
</dbReference>
<comment type="similarity">
    <text evidence="2">Belongs to the ABC-4 integral membrane protein family. LolC/E subfamily.</text>
</comment>
<evidence type="ECO:0000256" key="6">
    <source>
        <dbReference type="ARBA" id="ARBA00023136"/>
    </source>
</evidence>
<dbReference type="RefSeq" id="WP_163963125.1">
    <property type="nucleotide sequence ID" value="NZ_JAAIVB010000037.1"/>
</dbReference>
<dbReference type="Proteomes" id="UP000482155">
    <property type="component" value="Unassembled WGS sequence"/>
</dbReference>
<feature type="transmembrane region" description="Helical" evidence="7">
    <location>
        <begin position="313"/>
        <end position="337"/>
    </location>
</feature>
<gene>
    <name evidence="10" type="ORF">G3574_11370</name>
</gene>
<keyword evidence="4 7" id="KW-0812">Transmembrane</keyword>
<reference evidence="10 11" key="1">
    <citation type="submission" date="2020-02" db="EMBL/GenBank/DDBJ databases">
        <authorList>
            <person name="Kim M.K."/>
        </authorList>
    </citation>
    <scope>NUCLEOTIDE SEQUENCE [LARGE SCALE GENOMIC DNA]</scope>
    <source>
        <strain evidence="10 11">17J57-3</strain>
    </source>
</reference>
<feature type="transmembrane region" description="Helical" evidence="7">
    <location>
        <begin position="357"/>
        <end position="379"/>
    </location>
</feature>
<proteinExistence type="inferred from homology"/>
<sequence length="844" mass="89210">MKPAARTPWLLHRWLTLGEWRAHPVRAAVALLAIALGVALGFAIHLINAAAYDEFSAASRSLSGQADLQLRTAQASFDESVYPALASRPDVAVASPVVEIDAAVPGRQGALKLLGIDVFRAAAIAPDLIGVPAEDRPFDALADDAIFLSPAAMEWLAVRRGDPLRLQSVGGTVTLRVAGGLLGARPGQRLAVMDIAAAQWRFGRLGQLSRIDIKLAEGVSRKRFSEDLHRDLGKAYLVSEPREQEARTANMSRAYRVNLNVLALVALFTGAFLVFSTQALSVIRRRSQLALLRVVGMRRGQVMRQILMEGGSLGVLGSALGIAAGYGMAALALRFFGGDLGGGYFPGIQPSVEFLPVAATVFFLLGTGVAVAGCLSPALEAARARPAQALKSGSEDSVLSRLASPWPGLALLATGTAFSQLPPVSELPIFGYLAVALLLVGGIMLMPRMASSLFSLLARSRAAATALGTMTLGRLANAPNQASIALGGVLSSFSLMVAMAIMVASFRVSVDDWLGQVLAADLYARVAAAGNSAGLSAEQQRAIAAAPGVARAEFLRVNQLTLDPARPAVALIGRPINRVDPGKTLPLTGETLPPNAWRGVPIWVSEAMVDLYGYAVGKRVVLPLAGGTECIVAGVWRDYARQAGAIQMQLEDYRHLTGDTVINDTSLWLDKGATVEQVIAAIRKLPFGATLEFAQPGEIRAISLRIFDRSFAITYLLEGVAMVIGLFGVAATFSSQTLARVKEFGMLRHLGVTRRQILAMLAAEGGLLALLGILVGFVLGGAISLILIFVVNPQSFHWTMRLHLPWPLLGTVAMALLASACATAVVSGRFAVSGDAVRAVREDW</sequence>
<evidence type="ECO:0000313" key="10">
    <source>
        <dbReference type="EMBL" id="NEX61680.1"/>
    </source>
</evidence>
<evidence type="ECO:0000256" key="1">
    <source>
        <dbReference type="ARBA" id="ARBA00004651"/>
    </source>
</evidence>
<feature type="transmembrane region" description="Helical" evidence="7">
    <location>
        <begin position="804"/>
        <end position="826"/>
    </location>
</feature>
<name>A0A6B3SLM6_9BURK</name>
<evidence type="ECO:0000256" key="2">
    <source>
        <dbReference type="ARBA" id="ARBA00005236"/>
    </source>
</evidence>
<feature type="domain" description="ABC3 transporter permease C-terminal" evidence="8">
    <location>
        <begin position="261"/>
        <end position="384"/>
    </location>
</feature>
<evidence type="ECO:0000256" key="5">
    <source>
        <dbReference type="ARBA" id="ARBA00022989"/>
    </source>
</evidence>
<evidence type="ECO:0000256" key="4">
    <source>
        <dbReference type="ARBA" id="ARBA00022692"/>
    </source>
</evidence>
<feature type="domain" description="ABC3 transporter permease C-terminal" evidence="8">
    <location>
        <begin position="720"/>
        <end position="828"/>
    </location>
</feature>
<evidence type="ECO:0000256" key="7">
    <source>
        <dbReference type="SAM" id="Phobius"/>
    </source>
</evidence>
<dbReference type="GO" id="GO:0044874">
    <property type="term" value="P:lipoprotein localization to outer membrane"/>
    <property type="evidence" value="ECO:0007669"/>
    <property type="project" value="TreeGrafter"/>
</dbReference>
<keyword evidence="11" id="KW-1185">Reference proteome</keyword>
<evidence type="ECO:0000256" key="3">
    <source>
        <dbReference type="ARBA" id="ARBA00022475"/>
    </source>
</evidence>
<evidence type="ECO:0000313" key="11">
    <source>
        <dbReference type="Proteomes" id="UP000482155"/>
    </source>
</evidence>
<dbReference type="GO" id="GO:0098797">
    <property type="term" value="C:plasma membrane protein complex"/>
    <property type="evidence" value="ECO:0007669"/>
    <property type="project" value="TreeGrafter"/>
</dbReference>
<dbReference type="AlphaFoldDB" id="A0A6B3SLM6"/>
<protein>
    <submittedName>
        <fullName evidence="10">FtsX-like permease family protein</fullName>
    </submittedName>
</protein>
<comment type="caution">
    <text evidence="10">The sequence shown here is derived from an EMBL/GenBank/DDBJ whole genome shotgun (WGS) entry which is preliminary data.</text>
</comment>
<feature type="transmembrane region" description="Helical" evidence="7">
    <location>
        <begin position="767"/>
        <end position="792"/>
    </location>
</feature>
<feature type="domain" description="MacB-like periplasmic core" evidence="9">
    <location>
        <begin position="28"/>
        <end position="228"/>
    </location>
</feature>
<dbReference type="PANTHER" id="PTHR30489:SF0">
    <property type="entry name" value="LIPOPROTEIN-RELEASING SYSTEM TRANSMEMBRANE PROTEIN LOLE"/>
    <property type="match status" value="1"/>
</dbReference>
<feature type="transmembrane region" description="Helical" evidence="7">
    <location>
        <begin position="712"/>
        <end position="733"/>
    </location>
</feature>
<keyword evidence="6 7" id="KW-0472">Membrane</keyword>